<dbReference type="Pfam" id="PF01501">
    <property type="entry name" value="Glyco_transf_8"/>
    <property type="match status" value="2"/>
</dbReference>
<evidence type="ECO:0000256" key="5">
    <source>
        <dbReference type="ARBA" id="ARBA00022723"/>
    </source>
</evidence>
<keyword evidence="7 11" id="KW-0472">Membrane</keyword>
<organism evidence="12 13">
    <name type="scientific">Solanum commersonii</name>
    <name type="common">Commerson's wild potato</name>
    <name type="synonym">Commerson's nightshade</name>
    <dbReference type="NCBI Taxonomy" id="4109"/>
    <lineage>
        <taxon>Eukaryota</taxon>
        <taxon>Viridiplantae</taxon>
        <taxon>Streptophyta</taxon>
        <taxon>Embryophyta</taxon>
        <taxon>Tracheophyta</taxon>
        <taxon>Spermatophyta</taxon>
        <taxon>Magnoliopsida</taxon>
        <taxon>eudicotyledons</taxon>
        <taxon>Gunneridae</taxon>
        <taxon>Pentapetalae</taxon>
        <taxon>asterids</taxon>
        <taxon>lamiids</taxon>
        <taxon>Solanales</taxon>
        <taxon>Solanaceae</taxon>
        <taxon>Solanoideae</taxon>
        <taxon>Solaneae</taxon>
        <taxon>Solanum</taxon>
    </lineage>
</organism>
<evidence type="ECO:0000256" key="10">
    <source>
        <dbReference type="ARBA" id="ARBA00038162"/>
    </source>
</evidence>
<keyword evidence="5" id="KW-0479">Metal-binding</keyword>
<dbReference type="InterPro" id="IPR002495">
    <property type="entry name" value="Glyco_trans_8"/>
</dbReference>
<dbReference type="GO" id="GO:0071555">
    <property type="term" value="P:cell wall organization"/>
    <property type="evidence" value="ECO:0007669"/>
    <property type="project" value="UniProtKB-KW"/>
</dbReference>
<keyword evidence="8" id="KW-0464">Manganese</keyword>
<comment type="similarity">
    <text evidence="10">Belongs to the glycosyltransferase 8 family. Glycogenin subfamily.</text>
</comment>
<protein>
    <recommendedName>
        <fullName evidence="14">Hexosyltransferase</fullName>
    </recommendedName>
</protein>
<proteinExistence type="inferred from homology"/>
<evidence type="ECO:0000256" key="4">
    <source>
        <dbReference type="ARBA" id="ARBA00022692"/>
    </source>
</evidence>
<sequence>MIMKSLPSKALIIKINLVFLACFLIGYAAILLKPSTYVYHEYATSLVRCSLRECHHKGEGGIKMKAVLEEKMVMNEAKTEEKLVLKREKPSFLNKMGRGMKIGMVNMEGEDVSEWKIYGQITSIKFKKVSNLFEWKDIFPEWIDEEEEMDGPMCPEIPMPNFNNYRDNMDMLVVKLPCKYPQEGWGRDVYRLQVNLVAANLAVKRGIGKKMKLIFLSKCRPMVEMFRCEELKKKEGDWWYYESNMDKLAQKVSLPIGSCMLALPLWGKEINEVYDISKIESSTKVPTREAYATVLHSSETYVCGAITLAQSLLRTGTKRDLILLLDNSISESKRDALIKAGWKLRFIKRIRNPRAEKNTYNEYNYSKFRLWQLTDYDKIIFIDADIIVLRNIDLLFHFPQMTATGNDASIFNSGIMVIEPSNCTFKMFMKRTKEIISYNGGDQGFLNEVFVWWHRLPRRVNFLKNFWSNNSNEVSIKNQLFGADPPKVYSIHYLGLKPWVCYRDYDCNWDIGDQRVYASDIAHETWWKLHDSMDESLQKYCGLTEQRKIELEWDRKLAGKIGFEDEHWRINVEEEPILVNGTKAILKKMMRHKKPSFMKEIMGRGMKIGMVNMEDEDVSEWRVHGQIIKVQFQKVSELLEWDDLFPGQIDEELEEMDRRQTCPEIPMPHFYGYNNMDIIVVKLPCNYPQERWKRDVFRLQVHLVAANLSVNRKKGKNGKMKLIFFSKCMPMTEIFRCKELKKREGDWWYYEPNMAKLAQKISLPIGSCKLALTLREKGMEKVYDISNVKNREAYATVLHSSGKYVCGAITLAQSLLRTGTRRDLVLLLDDTIPEPKRDALVKAGWKLRLIQRIRNARADKNSYNRYNYSKFRLWQLTDYEKVVFIDADIIVLRNIDILFQFPQLSATGNAGSIFNSGVMVIEPSNCTFNMLMQHTKDIISYNGGDQGFLNEIFVWWHRLPRRVNFFKNFENLNEVSAKNQLFEADPPQLYAVHYLGLKPWRKIELYFSRKEAEEMGLKDEHWRINVTDPRRLA</sequence>
<keyword evidence="13" id="KW-1185">Reference proteome</keyword>
<dbReference type="EMBL" id="JACXVP010000004">
    <property type="protein sequence ID" value="KAG5613099.1"/>
    <property type="molecule type" value="Genomic_DNA"/>
</dbReference>
<evidence type="ECO:0000256" key="11">
    <source>
        <dbReference type="SAM" id="Phobius"/>
    </source>
</evidence>
<dbReference type="Proteomes" id="UP000824120">
    <property type="component" value="Chromosome 4"/>
</dbReference>
<evidence type="ECO:0008006" key="14">
    <source>
        <dbReference type="Google" id="ProtNLM"/>
    </source>
</evidence>
<feature type="transmembrane region" description="Helical" evidence="11">
    <location>
        <begin position="12"/>
        <end position="32"/>
    </location>
</feature>
<dbReference type="OrthoDB" id="2014201at2759"/>
<dbReference type="GO" id="GO:0046872">
    <property type="term" value="F:metal ion binding"/>
    <property type="evidence" value="ECO:0007669"/>
    <property type="project" value="UniProtKB-KW"/>
</dbReference>
<dbReference type="FunFam" id="3.90.550.10:FF:000018">
    <property type="entry name" value="Hexosyltransferase"/>
    <property type="match status" value="1"/>
</dbReference>
<evidence type="ECO:0000256" key="9">
    <source>
        <dbReference type="ARBA" id="ARBA00023316"/>
    </source>
</evidence>
<gene>
    <name evidence="12" type="ORF">H5410_024380</name>
</gene>
<keyword evidence="3" id="KW-0808">Transferase</keyword>
<dbReference type="AlphaFoldDB" id="A0A9J5ZLT6"/>
<evidence type="ECO:0000313" key="13">
    <source>
        <dbReference type="Proteomes" id="UP000824120"/>
    </source>
</evidence>
<keyword evidence="9" id="KW-0961">Cell wall biogenesis/degradation</keyword>
<dbReference type="InterPro" id="IPR050587">
    <property type="entry name" value="GNT1/Glycosyltrans_8"/>
</dbReference>
<evidence type="ECO:0000313" key="12">
    <source>
        <dbReference type="EMBL" id="KAG5613099.1"/>
    </source>
</evidence>
<evidence type="ECO:0000256" key="1">
    <source>
        <dbReference type="ARBA" id="ARBA00004323"/>
    </source>
</evidence>
<accession>A0A9J5ZLT6</accession>
<dbReference type="GO" id="GO:0016757">
    <property type="term" value="F:glycosyltransferase activity"/>
    <property type="evidence" value="ECO:0007669"/>
    <property type="project" value="UniProtKB-KW"/>
</dbReference>
<comment type="caution">
    <text evidence="12">The sequence shown here is derived from an EMBL/GenBank/DDBJ whole genome shotgun (WGS) entry which is preliminary data.</text>
</comment>
<dbReference type="CDD" id="cd02537">
    <property type="entry name" value="GT8_Glycogenin"/>
    <property type="match status" value="2"/>
</dbReference>
<dbReference type="PANTHER" id="PTHR11183">
    <property type="entry name" value="GLYCOGENIN SUBFAMILY MEMBER"/>
    <property type="match status" value="1"/>
</dbReference>
<reference evidence="12 13" key="1">
    <citation type="submission" date="2020-09" db="EMBL/GenBank/DDBJ databases">
        <title>De no assembly of potato wild relative species, Solanum commersonii.</title>
        <authorList>
            <person name="Cho K."/>
        </authorList>
    </citation>
    <scope>NUCLEOTIDE SEQUENCE [LARGE SCALE GENOMIC DNA]</scope>
    <source>
        <strain evidence="12">LZ3.2</strain>
        <tissue evidence="12">Leaf</tissue>
    </source>
</reference>
<evidence type="ECO:0000256" key="2">
    <source>
        <dbReference type="ARBA" id="ARBA00022676"/>
    </source>
</evidence>
<comment type="subcellular location">
    <subcellularLocation>
        <location evidence="1">Golgi apparatus membrane</location>
        <topology evidence="1">Single-pass type II membrane protein</topology>
    </subcellularLocation>
</comment>
<dbReference type="GO" id="GO:0000139">
    <property type="term" value="C:Golgi membrane"/>
    <property type="evidence" value="ECO:0007669"/>
    <property type="project" value="UniProtKB-SubCell"/>
</dbReference>
<evidence type="ECO:0000256" key="8">
    <source>
        <dbReference type="ARBA" id="ARBA00023211"/>
    </source>
</evidence>
<evidence type="ECO:0000256" key="3">
    <source>
        <dbReference type="ARBA" id="ARBA00022679"/>
    </source>
</evidence>
<keyword evidence="4 11" id="KW-0812">Transmembrane</keyword>
<dbReference type="InterPro" id="IPR029044">
    <property type="entry name" value="Nucleotide-diphossugar_trans"/>
</dbReference>
<evidence type="ECO:0000256" key="6">
    <source>
        <dbReference type="ARBA" id="ARBA00022989"/>
    </source>
</evidence>
<dbReference type="Gene3D" id="3.90.550.10">
    <property type="entry name" value="Spore Coat Polysaccharide Biosynthesis Protein SpsA, Chain A"/>
    <property type="match status" value="2"/>
</dbReference>
<keyword evidence="2" id="KW-0328">Glycosyltransferase</keyword>
<name>A0A9J5ZLT6_SOLCO</name>
<dbReference type="SUPFAM" id="SSF53448">
    <property type="entry name" value="Nucleotide-diphospho-sugar transferases"/>
    <property type="match status" value="2"/>
</dbReference>
<evidence type="ECO:0000256" key="7">
    <source>
        <dbReference type="ARBA" id="ARBA00023136"/>
    </source>
</evidence>
<keyword evidence="6 11" id="KW-1133">Transmembrane helix</keyword>